<gene>
    <name evidence="2" type="ORF">A4V15_13920</name>
</gene>
<evidence type="ECO:0000313" key="2">
    <source>
        <dbReference type="EMBL" id="OAN31107.1"/>
    </source>
</evidence>
<reference evidence="2 3" key="1">
    <citation type="submission" date="2016-04" db="EMBL/GenBank/DDBJ databases">
        <title>Draft Genome Sequences of Staphylococcus capitis Strain H36, S. capitis Strain H65, S. cohnii Strain H62, S. hominis Strain H69, Mycobacterium iranicum Strain H39, Plantibacter sp. Strain H53, Pseudomonas oryzihabitans Strain H72, and Microbacterium sp. Strain H83, isolated from residential settings.</title>
        <authorList>
            <person name="Lymperopoulou D."/>
            <person name="Adams R.I."/>
            <person name="Lindow S."/>
            <person name="Coil D.A."/>
            <person name="Jospin G."/>
            <person name="Eisen J.A."/>
        </authorList>
    </citation>
    <scope>NUCLEOTIDE SEQUENCE [LARGE SCALE GENOMIC DNA]</scope>
    <source>
        <strain evidence="2 3">H72</strain>
    </source>
</reference>
<dbReference type="Pfam" id="PF13590">
    <property type="entry name" value="DUF4136"/>
    <property type="match status" value="1"/>
</dbReference>
<dbReference type="EMBL" id="LWCR01000006">
    <property type="protein sequence ID" value="OAN31107.1"/>
    <property type="molecule type" value="Genomic_DNA"/>
</dbReference>
<dbReference type="PROSITE" id="PS51257">
    <property type="entry name" value="PROKAR_LIPOPROTEIN"/>
    <property type="match status" value="1"/>
</dbReference>
<organism evidence="2 3">
    <name type="scientific">Pseudomonas oryzihabitans</name>
    <dbReference type="NCBI Taxonomy" id="47885"/>
    <lineage>
        <taxon>Bacteria</taxon>
        <taxon>Pseudomonadati</taxon>
        <taxon>Pseudomonadota</taxon>
        <taxon>Gammaproteobacteria</taxon>
        <taxon>Pseudomonadales</taxon>
        <taxon>Pseudomonadaceae</taxon>
        <taxon>Pseudomonas</taxon>
    </lineage>
</organism>
<feature type="domain" description="DUF4136" evidence="1">
    <location>
        <begin position="50"/>
        <end position="202"/>
    </location>
</feature>
<name>A0A178LJY1_9PSED</name>
<sequence length="203" mass="21912">MRRPLLCLSLALLALAGCQTPNPYVASSLPEAAVPVLPQQDPAAYPPAPRDWSRYRTWSWAPGAAVVSGGLDGQTVQQAVADGLDQRGLRPAIGGARADLQVRARLTQQQRSEQYTDYYDTSYGYGGYGPYGYGPGYGATVGQARTRTRTFVVDVLEVELLDPATGRVLWHSAAEQATGGNSGERARTLRDTTRRLLANYPPS</sequence>
<dbReference type="InterPro" id="IPR025411">
    <property type="entry name" value="DUF4136"/>
</dbReference>
<dbReference type="AlphaFoldDB" id="A0A178LJY1"/>
<dbReference type="OrthoDB" id="7030024at2"/>
<comment type="caution">
    <text evidence="2">The sequence shown here is derived from an EMBL/GenBank/DDBJ whole genome shotgun (WGS) entry which is preliminary data.</text>
</comment>
<accession>A0A178LJY1</accession>
<evidence type="ECO:0000259" key="1">
    <source>
        <dbReference type="Pfam" id="PF13590"/>
    </source>
</evidence>
<protein>
    <recommendedName>
        <fullName evidence="1">DUF4136 domain-containing protein</fullName>
    </recommendedName>
</protein>
<evidence type="ECO:0000313" key="3">
    <source>
        <dbReference type="Proteomes" id="UP000078356"/>
    </source>
</evidence>
<dbReference type="RefSeq" id="WP_017642408.1">
    <property type="nucleotide sequence ID" value="NZ_LWCR01000006.1"/>
</dbReference>
<proteinExistence type="predicted"/>
<dbReference type="Proteomes" id="UP000078356">
    <property type="component" value="Unassembled WGS sequence"/>
</dbReference>
<dbReference type="Gene3D" id="3.30.160.670">
    <property type="match status" value="1"/>
</dbReference>